<sequence length="104" mass="11943">MSGPGIEGLAVGLNKGHAATQLQIKQRQNRHKGVASKKTKIVRELVREITGFAPYERRVLEMLRISKDKRALKFLKRRIGTHRRAKAKREELQNVIIAQRKAHK</sequence>
<dbReference type="Pfam" id="PF01158">
    <property type="entry name" value="Ribosomal_L36e"/>
    <property type="match status" value="1"/>
</dbReference>
<dbReference type="InterPro" id="IPR000509">
    <property type="entry name" value="Ribosomal_eL36"/>
</dbReference>
<dbReference type="PANTHER" id="PTHR10114">
    <property type="entry name" value="60S RIBOSOMAL PROTEIN L36"/>
    <property type="match status" value="1"/>
</dbReference>
<proteinExistence type="inferred from homology"/>
<comment type="subunit">
    <text evidence="2">Component of the large ribosomal subunit.</text>
</comment>
<accession>A0A1I7T3E4</accession>
<name>A0A1I7T3E4_9PELO</name>
<dbReference type="eggNOG" id="KOG3452">
    <property type="taxonomic scope" value="Eukaryota"/>
</dbReference>
<dbReference type="GO" id="GO:0003735">
    <property type="term" value="F:structural constituent of ribosome"/>
    <property type="evidence" value="ECO:0007669"/>
    <property type="project" value="InterPro"/>
</dbReference>
<evidence type="ECO:0000256" key="4">
    <source>
        <dbReference type="ARBA" id="ARBA00023274"/>
    </source>
</evidence>
<dbReference type="InterPro" id="IPR038097">
    <property type="entry name" value="Ribosomal_eL36_sf"/>
</dbReference>
<dbReference type="STRING" id="1561998.A0A1I7T3E4"/>
<evidence type="ECO:0000313" key="7">
    <source>
        <dbReference type="WBParaSite" id="Csp11.Scaffold489.g2044.t1"/>
    </source>
</evidence>
<keyword evidence="3 5" id="KW-0689">Ribosomal protein</keyword>
<reference evidence="7" key="1">
    <citation type="submission" date="2016-11" db="UniProtKB">
        <authorList>
            <consortium name="WormBaseParasite"/>
        </authorList>
    </citation>
    <scope>IDENTIFICATION</scope>
</reference>
<dbReference type="AlphaFoldDB" id="A0A1I7T3E4"/>
<dbReference type="GO" id="GO:1990904">
    <property type="term" value="C:ribonucleoprotein complex"/>
    <property type="evidence" value="ECO:0007669"/>
    <property type="project" value="UniProtKB-KW"/>
</dbReference>
<dbReference type="FunFam" id="1.10.10.1760:FF:000003">
    <property type="entry name" value="60S ribosomal protein L36"/>
    <property type="match status" value="1"/>
</dbReference>
<evidence type="ECO:0000256" key="5">
    <source>
        <dbReference type="RuleBase" id="RU000665"/>
    </source>
</evidence>
<dbReference type="PROSITE" id="PS01190">
    <property type="entry name" value="RIBOSOMAL_L36E"/>
    <property type="match status" value="1"/>
</dbReference>
<evidence type="ECO:0000256" key="2">
    <source>
        <dbReference type="ARBA" id="ARBA00011133"/>
    </source>
</evidence>
<keyword evidence="6" id="KW-1185">Reference proteome</keyword>
<dbReference type="WBParaSite" id="Csp11.Scaffold489.g2044.t1">
    <property type="protein sequence ID" value="Csp11.Scaffold489.g2044.t1"/>
    <property type="gene ID" value="Csp11.Scaffold489.g2044"/>
</dbReference>
<dbReference type="Proteomes" id="UP000095282">
    <property type="component" value="Unplaced"/>
</dbReference>
<dbReference type="GO" id="GO:0005840">
    <property type="term" value="C:ribosome"/>
    <property type="evidence" value="ECO:0007669"/>
    <property type="project" value="UniProtKB-KW"/>
</dbReference>
<protein>
    <recommendedName>
        <fullName evidence="5">60S ribosomal protein L36</fullName>
    </recommendedName>
</protein>
<dbReference type="Gene3D" id="1.10.10.1760">
    <property type="entry name" value="60S ribosomal protein L36"/>
    <property type="match status" value="1"/>
</dbReference>
<organism evidence="6 7">
    <name type="scientific">Caenorhabditis tropicalis</name>
    <dbReference type="NCBI Taxonomy" id="1561998"/>
    <lineage>
        <taxon>Eukaryota</taxon>
        <taxon>Metazoa</taxon>
        <taxon>Ecdysozoa</taxon>
        <taxon>Nematoda</taxon>
        <taxon>Chromadorea</taxon>
        <taxon>Rhabditida</taxon>
        <taxon>Rhabditina</taxon>
        <taxon>Rhabditomorpha</taxon>
        <taxon>Rhabditoidea</taxon>
        <taxon>Rhabditidae</taxon>
        <taxon>Peloderinae</taxon>
        <taxon>Caenorhabditis</taxon>
    </lineage>
</organism>
<keyword evidence="4 5" id="KW-0687">Ribonucleoprotein</keyword>
<evidence type="ECO:0000313" key="6">
    <source>
        <dbReference type="Proteomes" id="UP000095282"/>
    </source>
</evidence>
<comment type="similarity">
    <text evidence="1 5">Belongs to the eukaryotic ribosomal protein eL36 family.</text>
</comment>
<evidence type="ECO:0000256" key="3">
    <source>
        <dbReference type="ARBA" id="ARBA00022980"/>
    </source>
</evidence>
<dbReference type="GO" id="GO:0006412">
    <property type="term" value="P:translation"/>
    <property type="evidence" value="ECO:0007669"/>
    <property type="project" value="InterPro"/>
</dbReference>
<evidence type="ECO:0000256" key="1">
    <source>
        <dbReference type="ARBA" id="ARBA00006509"/>
    </source>
</evidence>